<evidence type="ECO:0000313" key="1">
    <source>
        <dbReference type="EMBL" id="OBB32383.1"/>
    </source>
</evidence>
<sequence>MSDVDFGSIWCSDLDEHMRSGLLPALGAGAMSNANPRHSFHAVQMAEVQAWLHSFRKSSK</sequence>
<name>A0A1A0RE46_MYCPR</name>
<dbReference type="Proteomes" id="UP000093902">
    <property type="component" value="Unassembled WGS sequence"/>
</dbReference>
<dbReference type="AlphaFoldDB" id="A0A1A0RE46"/>
<accession>A0A1A0RE46</accession>
<gene>
    <name evidence="1" type="ORF">A5792_01345</name>
</gene>
<organism evidence="1 2">
    <name type="scientific">Mycolicibacterium peregrinum</name>
    <name type="common">Mycobacterium peregrinum</name>
    <dbReference type="NCBI Taxonomy" id="43304"/>
    <lineage>
        <taxon>Bacteria</taxon>
        <taxon>Bacillati</taxon>
        <taxon>Actinomycetota</taxon>
        <taxon>Actinomycetes</taxon>
        <taxon>Mycobacteriales</taxon>
        <taxon>Mycobacteriaceae</taxon>
        <taxon>Mycolicibacterium</taxon>
    </lineage>
</organism>
<dbReference type="EMBL" id="LZSO01000012">
    <property type="protein sequence ID" value="OBB32383.1"/>
    <property type="molecule type" value="Genomic_DNA"/>
</dbReference>
<evidence type="ECO:0000313" key="2">
    <source>
        <dbReference type="Proteomes" id="UP000093902"/>
    </source>
</evidence>
<proteinExistence type="predicted"/>
<protein>
    <submittedName>
        <fullName evidence="1">Uncharacterized protein</fullName>
    </submittedName>
</protein>
<reference evidence="2" key="1">
    <citation type="submission" date="2016-06" db="EMBL/GenBank/DDBJ databases">
        <authorList>
            <person name="Sutton G."/>
            <person name="Brinkac L."/>
            <person name="Sanka R."/>
            <person name="Adams M."/>
            <person name="Lau E."/>
            <person name="Mehaffy C."/>
            <person name="Tameris M."/>
            <person name="Hatherill M."/>
            <person name="Hanekom W."/>
            <person name="Mahomed H."/>
            <person name="Mcshane H."/>
        </authorList>
    </citation>
    <scope>NUCLEOTIDE SEQUENCE [LARGE SCALE GENOMIC DNA]</scope>
    <source>
        <strain evidence="2">852002-51209_SCH5440388</strain>
    </source>
</reference>
<comment type="caution">
    <text evidence="1">The sequence shown here is derived from an EMBL/GenBank/DDBJ whole genome shotgun (WGS) entry which is preliminary data.</text>
</comment>